<reference evidence="1" key="1">
    <citation type="submission" date="2016-08" db="EMBL/GenBank/DDBJ databases">
        <authorList>
            <person name="Seilhamer J.J."/>
        </authorList>
    </citation>
    <scope>NUCLEOTIDE SEQUENCE</scope>
    <source>
        <strain evidence="1">86</strain>
    </source>
</reference>
<evidence type="ECO:0000313" key="1">
    <source>
        <dbReference type="EMBL" id="SCM79955.1"/>
    </source>
</evidence>
<accession>A0A212LQT0</accession>
<name>A0A212LQT0_9FIRM</name>
<gene>
    <name evidence="1" type="ORF">KL86SPO_30174</name>
</gene>
<organism evidence="1">
    <name type="scientific">uncultured Sporomusa sp</name>
    <dbReference type="NCBI Taxonomy" id="307249"/>
    <lineage>
        <taxon>Bacteria</taxon>
        <taxon>Bacillati</taxon>
        <taxon>Bacillota</taxon>
        <taxon>Negativicutes</taxon>
        <taxon>Selenomonadales</taxon>
        <taxon>Sporomusaceae</taxon>
        <taxon>Sporomusa</taxon>
        <taxon>environmental samples</taxon>
    </lineage>
</organism>
<dbReference type="EMBL" id="FMJE01000003">
    <property type="protein sequence ID" value="SCM79955.1"/>
    <property type="molecule type" value="Genomic_DNA"/>
</dbReference>
<dbReference type="AlphaFoldDB" id="A0A212LQT0"/>
<sequence>MKHKKNSALIREVLFMFGAEDRNRTGTEISFRRILSPLRLPVPPPRHGD</sequence>
<proteinExistence type="predicted"/>
<protein>
    <submittedName>
        <fullName evidence="1">Uncharacterized protein</fullName>
    </submittedName>
</protein>